<evidence type="ECO:0000256" key="1">
    <source>
        <dbReference type="SAM" id="MobiDB-lite"/>
    </source>
</evidence>
<comment type="caution">
    <text evidence="3">The sequence shown here is derived from an EMBL/GenBank/DDBJ whole genome shotgun (WGS) entry which is preliminary data.</text>
</comment>
<evidence type="ECO:0000313" key="3">
    <source>
        <dbReference type="EMBL" id="OAQ74213.1"/>
    </source>
</evidence>
<organism evidence="3 4">
    <name type="scientific">Pochonia chlamydosporia 170</name>
    <dbReference type="NCBI Taxonomy" id="1380566"/>
    <lineage>
        <taxon>Eukaryota</taxon>
        <taxon>Fungi</taxon>
        <taxon>Dikarya</taxon>
        <taxon>Ascomycota</taxon>
        <taxon>Pezizomycotina</taxon>
        <taxon>Sordariomycetes</taxon>
        <taxon>Hypocreomycetidae</taxon>
        <taxon>Hypocreales</taxon>
        <taxon>Clavicipitaceae</taxon>
        <taxon>Pochonia</taxon>
    </lineage>
</organism>
<keyword evidence="2" id="KW-0732">Signal</keyword>
<feature type="compositionally biased region" description="Basic residues" evidence="1">
    <location>
        <begin position="132"/>
        <end position="147"/>
    </location>
</feature>
<evidence type="ECO:0000313" key="4">
    <source>
        <dbReference type="Proteomes" id="UP000078397"/>
    </source>
</evidence>
<dbReference type="Proteomes" id="UP000078397">
    <property type="component" value="Unassembled WGS sequence"/>
</dbReference>
<feature type="signal peptide" evidence="2">
    <location>
        <begin position="1"/>
        <end position="17"/>
    </location>
</feature>
<dbReference type="RefSeq" id="XP_018150296.1">
    <property type="nucleotide sequence ID" value="XM_018290929.1"/>
</dbReference>
<name>A0A179GA04_METCM</name>
<keyword evidence="4" id="KW-1185">Reference proteome</keyword>
<dbReference type="GeneID" id="28854923"/>
<proteinExistence type="predicted"/>
<feature type="compositionally biased region" description="Polar residues" evidence="1">
    <location>
        <begin position="115"/>
        <end position="126"/>
    </location>
</feature>
<feature type="region of interest" description="Disordered" evidence="1">
    <location>
        <begin position="21"/>
        <end position="161"/>
    </location>
</feature>
<sequence length="161" mass="16228">MKFTIAVITAFLGMALATPMDQHHGGNKKHSASASATGCSDATPAMPSGALPSLPVDDLLSMGKMEARMPPPMGSPTPSEDVDGHKGKGHKKGGKKGSADATAEATPMNKMQVGEQPTTATGTPSASEAPKGHKGKGHKKGGKKGGKKGMEDADDAQPAAM</sequence>
<accession>A0A179GA04</accession>
<gene>
    <name evidence="3" type="ORF">VFPPC_13152</name>
</gene>
<dbReference type="KEGG" id="pchm:VFPPC_13152"/>
<dbReference type="AlphaFoldDB" id="A0A179GA04"/>
<evidence type="ECO:0000256" key="2">
    <source>
        <dbReference type="SAM" id="SignalP"/>
    </source>
</evidence>
<reference evidence="3 4" key="1">
    <citation type="journal article" date="2016" name="PLoS Pathog.">
        <title>Biosynthesis of antibiotic leucinostatins in bio-control fungus Purpureocillium lilacinum and their inhibition on phytophthora revealed by genome mining.</title>
        <authorList>
            <person name="Wang G."/>
            <person name="Liu Z."/>
            <person name="Lin R."/>
            <person name="Li E."/>
            <person name="Mao Z."/>
            <person name="Ling J."/>
            <person name="Yang Y."/>
            <person name="Yin W.B."/>
            <person name="Xie B."/>
        </authorList>
    </citation>
    <scope>NUCLEOTIDE SEQUENCE [LARGE SCALE GENOMIC DNA]</scope>
    <source>
        <strain evidence="3">170</strain>
    </source>
</reference>
<feature type="chain" id="PRO_5008102483" evidence="2">
    <location>
        <begin position="18"/>
        <end position="161"/>
    </location>
</feature>
<dbReference type="EMBL" id="LSBJ02000001">
    <property type="protein sequence ID" value="OAQ74213.1"/>
    <property type="molecule type" value="Genomic_DNA"/>
</dbReference>
<protein>
    <submittedName>
        <fullName evidence="3">Uncharacterized protein</fullName>
    </submittedName>
</protein>